<dbReference type="RefSeq" id="WP_123849101.1">
    <property type="nucleotide sequence ID" value="NZ_RPDH01000003.1"/>
</dbReference>
<dbReference type="EMBL" id="RPDH01000003">
    <property type="protein sequence ID" value="RPE05456.1"/>
    <property type="molecule type" value="Genomic_DNA"/>
</dbReference>
<reference evidence="2 3" key="1">
    <citation type="submission" date="2018-11" db="EMBL/GenBank/DDBJ databases">
        <title>Chitinophaga lutea sp.nov., isolate from arsenic contaminated soil.</title>
        <authorList>
            <person name="Zong Y."/>
        </authorList>
    </citation>
    <scope>NUCLEOTIDE SEQUENCE [LARGE SCALE GENOMIC DNA]</scope>
    <source>
        <strain evidence="2 3">ZY74</strain>
    </source>
</reference>
<accession>A0A3N4PB33</accession>
<evidence type="ECO:0000313" key="2">
    <source>
        <dbReference type="EMBL" id="RPE05456.1"/>
    </source>
</evidence>
<dbReference type="NCBIfam" id="TIGR01646">
    <property type="entry name" value="vgr_GE"/>
    <property type="match status" value="1"/>
</dbReference>
<comment type="caution">
    <text evidence="2">The sequence shown here is derived from an EMBL/GenBank/DDBJ whole genome shotgun (WGS) entry which is preliminary data.</text>
</comment>
<dbReference type="InterPro" id="IPR006531">
    <property type="entry name" value="Gp5/Vgr_OB"/>
</dbReference>
<dbReference type="Gene3D" id="3.55.50.10">
    <property type="entry name" value="Baseplate protein-like domains"/>
    <property type="match status" value="1"/>
</dbReference>
<protein>
    <submittedName>
        <fullName evidence="2">Type VI secretion system tip protein VgrG</fullName>
    </submittedName>
</protein>
<gene>
    <name evidence="2" type="primary">vgrG</name>
    <name evidence="2" type="ORF">EGT74_24020</name>
</gene>
<keyword evidence="3" id="KW-1185">Reference proteome</keyword>
<dbReference type="InterPro" id="IPR037026">
    <property type="entry name" value="Vgr_OB-fold_dom_sf"/>
</dbReference>
<dbReference type="OrthoDB" id="1907165at2"/>
<dbReference type="InterPro" id="IPR006533">
    <property type="entry name" value="T6SS_Vgr_RhsGE"/>
</dbReference>
<dbReference type="AlphaFoldDB" id="A0A3N4PB33"/>
<organism evidence="2 3">
    <name type="scientific">Chitinophaga lutea</name>
    <dbReference type="NCBI Taxonomy" id="2488634"/>
    <lineage>
        <taxon>Bacteria</taxon>
        <taxon>Pseudomonadati</taxon>
        <taxon>Bacteroidota</taxon>
        <taxon>Chitinophagia</taxon>
        <taxon>Chitinophagales</taxon>
        <taxon>Chitinophagaceae</taxon>
        <taxon>Chitinophaga</taxon>
    </lineage>
</organism>
<dbReference type="Pfam" id="PF05954">
    <property type="entry name" value="Phage_GPD"/>
    <property type="match status" value="1"/>
</dbReference>
<proteinExistence type="predicted"/>
<sequence>MPENRDIQTSATPSVATVTLLSGGQAVPRTYQIASVTVTREINRIPGAVIIIQDGEASRQTFPASDSDDFIPGKEIEIKAGYRGQDETIFKGVVVRNSIKIRKNTSLFTVECRDKIFPASLTPVSKYYKEQKDSEIIEDILGKYQLQKEVGATSVKHKVVAQYNLSDWDFMLQRAQAAGLFCVIEDGKGIIKKPDLGASPVETVQYGSSLLEADLEMDARTQPDTLKAYLWDHSGQELSEVEAAEPSGTLNGNISAKDLAKSAGSPAPLLRLNSKTNVQELQAAADALLLVARLAKIVGRANFQGTPKIKPGTIVTMKGTGKRFEGNVFIQGVRHQIANGNWTTDAQIGFQPNVPLAPMPAGLRLSQGITSLHVGIVTQLESDPEGEDRVQVVLPFIDGKETGMWARVSTLDAGNKRGSFFRPEIKDEVLVGFIDGNPNAPVILGGLNSSALPAPLPGKDDNDEKGFVTRSEIKMLFDDAKKSFRLETPGANKFAISDDDKSIKLEDQHGNKITMNSDGISIESPKDIKIKATADLKAEGKSADIKATMGFKADGGGGCELTAGNGITAVKGGLVQIN</sequence>
<name>A0A3N4PB33_9BACT</name>
<dbReference type="Pfam" id="PF04717">
    <property type="entry name" value="Phage_base_V"/>
    <property type="match status" value="1"/>
</dbReference>
<dbReference type="Gene3D" id="2.40.50.230">
    <property type="entry name" value="Gp5 N-terminal domain"/>
    <property type="match status" value="1"/>
</dbReference>
<dbReference type="Proteomes" id="UP000278351">
    <property type="component" value="Unassembled WGS sequence"/>
</dbReference>
<dbReference type="SUPFAM" id="SSF69255">
    <property type="entry name" value="gp5 N-terminal domain-like"/>
    <property type="match status" value="1"/>
</dbReference>
<evidence type="ECO:0000313" key="3">
    <source>
        <dbReference type="Proteomes" id="UP000278351"/>
    </source>
</evidence>
<evidence type="ECO:0000259" key="1">
    <source>
        <dbReference type="Pfam" id="PF04717"/>
    </source>
</evidence>
<feature type="domain" description="Gp5/Type VI secretion system Vgr protein OB-fold" evidence="1">
    <location>
        <begin position="374"/>
        <end position="447"/>
    </location>
</feature>
<dbReference type="SUPFAM" id="SSF69279">
    <property type="entry name" value="Phage tail proteins"/>
    <property type="match status" value="1"/>
</dbReference>